<feature type="repeat" description="PPR" evidence="2">
    <location>
        <begin position="75"/>
        <end position="109"/>
    </location>
</feature>
<feature type="repeat" description="PPR" evidence="2">
    <location>
        <begin position="176"/>
        <end position="210"/>
    </location>
</feature>
<evidence type="ECO:0000256" key="1">
    <source>
        <dbReference type="ARBA" id="ARBA00022737"/>
    </source>
</evidence>
<protein>
    <recommendedName>
        <fullName evidence="3">DYW domain-containing protein</fullName>
    </recommendedName>
</protein>
<dbReference type="GO" id="GO:0009451">
    <property type="term" value="P:RNA modification"/>
    <property type="evidence" value="ECO:0007669"/>
    <property type="project" value="InterPro"/>
</dbReference>
<organism evidence="4 5">
    <name type="scientific">Dioscorea zingiberensis</name>
    <dbReference type="NCBI Taxonomy" id="325984"/>
    <lineage>
        <taxon>Eukaryota</taxon>
        <taxon>Viridiplantae</taxon>
        <taxon>Streptophyta</taxon>
        <taxon>Embryophyta</taxon>
        <taxon>Tracheophyta</taxon>
        <taxon>Spermatophyta</taxon>
        <taxon>Magnoliopsida</taxon>
        <taxon>Liliopsida</taxon>
        <taxon>Dioscoreales</taxon>
        <taxon>Dioscoreaceae</taxon>
        <taxon>Dioscorea</taxon>
    </lineage>
</organism>
<reference evidence="4" key="1">
    <citation type="submission" date="2021-03" db="EMBL/GenBank/DDBJ databases">
        <authorList>
            <person name="Li Z."/>
            <person name="Yang C."/>
        </authorList>
    </citation>
    <scope>NUCLEOTIDE SEQUENCE</scope>
    <source>
        <strain evidence="4">Dzin_1.0</strain>
        <tissue evidence="4">Leaf</tissue>
    </source>
</reference>
<evidence type="ECO:0000259" key="3">
    <source>
        <dbReference type="Pfam" id="PF14432"/>
    </source>
</evidence>
<comment type="caution">
    <text evidence="4">The sequence shown here is derived from an EMBL/GenBank/DDBJ whole genome shotgun (WGS) entry which is preliminary data.</text>
</comment>
<dbReference type="GO" id="GO:0003723">
    <property type="term" value="F:RNA binding"/>
    <property type="evidence" value="ECO:0007669"/>
    <property type="project" value="InterPro"/>
</dbReference>
<evidence type="ECO:0000313" key="5">
    <source>
        <dbReference type="Proteomes" id="UP001085076"/>
    </source>
</evidence>
<dbReference type="Gene3D" id="1.25.40.10">
    <property type="entry name" value="Tetratricopeptide repeat domain"/>
    <property type="match status" value="3"/>
</dbReference>
<dbReference type="InterPro" id="IPR046960">
    <property type="entry name" value="PPR_At4g14850-like_plant"/>
</dbReference>
<dbReference type="NCBIfam" id="TIGR00756">
    <property type="entry name" value="PPR"/>
    <property type="match status" value="2"/>
</dbReference>
<dbReference type="AlphaFoldDB" id="A0A9D5CZY4"/>
<dbReference type="InterPro" id="IPR011990">
    <property type="entry name" value="TPR-like_helical_dom_sf"/>
</dbReference>
<dbReference type="PANTHER" id="PTHR47926:SF447">
    <property type="entry name" value="DYW DOMAIN-CONTAINING PROTEIN"/>
    <property type="match status" value="1"/>
</dbReference>
<dbReference type="GO" id="GO:0008270">
    <property type="term" value="F:zinc ion binding"/>
    <property type="evidence" value="ECO:0007669"/>
    <property type="project" value="InterPro"/>
</dbReference>
<keyword evidence="5" id="KW-1185">Reference proteome</keyword>
<reference evidence="4" key="2">
    <citation type="journal article" date="2022" name="Hortic Res">
        <title>The genome of Dioscorea zingiberensis sheds light on the biosynthesis, origin and evolution of the medicinally important diosgenin saponins.</title>
        <authorList>
            <person name="Li Y."/>
            <person name="Tan C."/>
            <person name="Li Z."/>
            <person name="Guo J."/>
            <person name="Li S."/>
            <person name="Chen X."/>
            <person name="Wang C."/>
            <person name="Dai X."/>
            <person name="Yang H."/>
            <person name="Song W."/>
            <person name="Hou L."/>
            <person name="Xu J."/>
            <person name="Tong Z."/>
            <person name="Xu A."/>
            <person name="Yuan X."/>
            <person name="Wang W."/>
            <person name="Yang Q."/>
            <person name="Chen L."/>
            <person name="Sun Z."/>
            <person name="Wang K."/>
            <person name="Pan B."/>
            <person name="Chen J."/>
            <person name="Bao Y."/>
            <person name="Liu F."/>
            <person name="Qi X."/>
            <person name="Gang D.R."/>
            <person name="Wen J."/>
            <person name="Li J."/>
        </authorList>
    </citation>
    <scope>NUCLEOTIDE SEQUENCE</scope>
    <source>
        <strain evidence="4">Dzin_1.0</strain>
    </source>
</reference>
<dbReference type="SUPFAM" id="SSF48452">
    <property type="entry name" value="TPR-like"/>
    <property type="match status" value="1"/>
</dbReference>
<dbReference type="Pfam" id="PF01535">
    <property type="entry name" value="PPR"/>
    <property type="match status" value="1"/>
</dbReference>
<dbReference type="OrthoDB" id="185373at2759"/>
<dbReference type="InterPro" id="IPR032867">
    <property type="entry name" value="DYW_dom"/>
</dbReference>
<keyword evidence="1" id="KW-0677">Repeat</keyword>
<dbReference type="InterPro" id="IPR002885">
    <property type="entry name" value="PPR_rpt"/>
</dbReference>
<sequence>MSKISVLPDLFTFPPLLKSAAQLHLRHLGMSIHGCTVKLGACTDVFTNTALVHMYSTLARITDAVQIFDEMPERNSVTWNAMITGFVHNRRFKEAHEFFNEMRRFGVEMSEVTMVTALSACAHLGALSQGIWIHNYIRLKDLRVNVFVGTALIDMYMKCGVVDKAVEVFGTMRLKNVYSWNALISGFAMNGRGEDALEAFDMMIEGERTKPDDVTLLGVLCACCHQGLVDVGRKLFIDMERKFGLQLRVEHYGCMVDLLGKAGFLEEAHELIKTMPMKADAVIWRTLLAACRIHGDTQLGELVIGNLLELEPENGENYVLLANILIRDRRWNEVEKVRKIMNQRRIKKVPGCSSIEFDNVVYEFVAANRFEKETMDEIYKVLEEVGRELTAAGYVADTELVSYDLVEEEKEGTLMHHSEKLALAFGLLRTPQNCTIRIVKNLRVCKDCHSFLKLVTKVYKREIVVRDRNSTHNKKPQASPTQMFSSAKVVAEAAKATLHHETGKVDKAKVADAAANLLGAASHYGKLEEKGFGKYVEKAENYLHQYHTTHSSSAHSGDDAHGAYPEKRFGEYVKVAEEFMKKH</sequence>
<feature type="domain" description="DYW" evidence="3">
    <location>
        <begin position="393"/>
        <end position="473"/>
    </location>
</feature>
<evidence type="ECO:0000256" key="2">
    <source>
        <dbReference type="PROSITE-ProRule" id="PRU00708"/>
    </source>
</evidence>
<dbReference type="PANTHER" id="PTHR47926">
    <property type="entry name" value="PENTATRICOPEPTIDE REPEAT-CONTAINING PROTEIN"/>
    <property type="match status" value="1"/>
</dbReference>
<dbReference type="InterPro" id="IPR046848">
    <property type="entry name" value="E_motif"/>
</dbReference>
<name>A0A9D5CZY4_9LILI</name>
<dbReference type="Pfam" id="PF13041">
    <property type="entry name" value="PPR_2"/>
    <property type="match status" value="2"/>
</dbReference>
<dbReference type="PROSITE" id="PS51375">
    <property type="entry name" value="PPR"/>
    <property type="match status" value="2"/>
</dbReference>
<dbReference type="Pfam" id="PF14432">
    <property type="entry name" value="DYW_deaminase"/>
    <property type="match status" value="1"/>
</dbReference>
<dbReference type="EMBL" id="JAGGNH010000002">
    <property type="protein sequence ID" value="KAJ0982044.1"/>
    <property type="molecule type" value="Genomic_DNA"/>
</dbReference>
<evidence type="ECO:0000313" key="4">
    <source>
        <dbReference type="EMBL" id="KAJ0982044.1"/>
    </source>
</evidence>
<accession>A0A9D5CZY4</accession>
<proteinExistence type="predicted"/>
<dbReference type="FunFam" id="1.25.40.10:FF:000427">
    <property type="entry name" value="Pentatricopeptide repeat-containing protein chloroplastic"/>
    <property type="match status" value="1"/>
</dbReference>
<dbReference type="Pfam" id="PF20431">
    <property type="entry name" value="E_motif"/>
    <property type="match status" value="1"/>
</dbReference>
<gene>
    <name evidence="4" type="ORF">J5N97_010299</name>
</gene>
<dbReference type="Proteomes" id="UP001085076">
    <property type="component" value="Miscellaneous, Linkage group lg02"/>
</dbReference>
<dbReference type="FunFam" id="1.25.40.10:FF:000184">
    <property type="entry name" value="Pentatricopeptide repeat-containing protein, chloroplastic"/>
    <property type="match status" value="1"/>
</dbReference>